<dbReference type="Pfam" id="PF00441">
    <property type="entry name" value="Acyl-CoA_dh_1"/>
    <property type="match status" value="1"/>
</dbReference>
<dbReference type="InterPro" id="IPR046373">
    <property type="entry name" value="Acyl-CoA_Oxase/DH_mid-dom_sf"/>
</dbReference>
<dbReference type="InterPro" id="IPR036250">
    <property type="entry name" value="AcylCo_DH-like_C"/>
</dbReference>
<evidence type="ECO:0000259" key="10">
    <source>
        <dbReference type="Pfam" id="PF02771"/>
    </source>
</evidence>
<dbReference type="FunFam" id="2.40.110.10:FF:000002">
    <property type="entry name" value="Acyl-CoA dehydrogenase fadE12"/>
    <property type="match status" value="1"/>
</dbReference>
<dbReference type="GO" id="GO:0005737">
    <property type="term" value="C:cytoplasm"/>
    <property type="evidence" value="ECO:0007669"/>
    <property type="project" value="TreeGrafter"/>
</dbReference>
<dbReference type="Gene3D" id="1.10.540.10">
    <property type="entry name" value="Acyl-CoA dehydrogenase/oxidase, N-terminal domain"/>
    <property type="match status" value="1"/>
</dbReference>
<dbReference type="KEGG" id="rpon:G3256_04705"/>
<dbReference type="Gene3D" id="2.40.110.10">
    <property type="entry name" value="Butyryl-CoA Dehydrogenase, subunit A, domain 2"/>
    <property type="match status" value="1"/>
</dbReference>
<dbReference type="RefSeq" id="WP_169639722.1">
    <property type="nucleotide sequence ID" value="NZ_CP048788.1"/>
</dbReference>
<proteinExistence type="inferred from homology"/>
<keyword evidence="6 7" id="KW-0560">Oxidoreductase</keyword>
<dbReference type="Proteomes" id="UP000503308">
    <property type="component" value="Chromosome"/>
</dbReference>
<dbReference type="PANTHER" id="PTHR48083">
    <property type="entry name" value="MEDIUM-CHAIN SPECIFIC ACYL-COA DEHYDROGENASE, MITOCHONDRIAL-RELATED"/>
    <property type="match status" value="1"/>
</dbReference>
<dbReference type="InterPro" id="IPR037069">
    <property type="entry name" value="AcylCoA_DH/ox_N_sf"/>
</dbReference>
<dbReference type="GO" id="GO:0003995">
    <property type="term" value="F:acyl-CoA dehydrogenase activity"/>
    <property type="evidence" value="ECO:0007669"/>
    <property type="project" value="TreeGrafter"/>
</dbReference>
<dbReference type="InterPro" id="IPR006091">
    <property type="entry name" value="Acyl-CoA_Oxase/DH_mid-dom"/>
</dbReference>
<dbReference type="InterPro" id="IPR050741">
    <property type="entry name" value="Acyl-CoA_dehydrogenase"/>
</dbReference>
<feature type="domain" description="Acyl-CoA oxidase/dehydrogenase middle" evidence="9">
    <location>
        <begin position="138"/>
        <end position="235"/>
    </location>
</feature>
<dbReference type="AlphaFoldDB" id="A0A858SUE0"/>
<evidence type="ECO:0000256" key="4">
    <source>
        <dbReference type="ARBA" id="ARBA00022630"/>
    </source>
</evidence>
<name>A0A858SUE0_9RHOB</name>
<accession>A0A858SUE0</accession>
<dbReference type="Gene3D" id="1.20.140.10">
    <property type="entry name" value="Butyryl-CoA Dehydrogenase, subunit A, domain 3"/>
    <property type="match status" value="1"/>
</dbReference>
<comment type="similarity">
    <text evidence="2 7">Belongs to the acyl-CoA dehydrogenase family.</text>
</comment>
<organism evidence="11 12">
    <name type="scientific">Roseobacter ponti</name>
    <dbReference type="NCBI Taxonomy" id="1891787"/>
    <lineage>
        <taxon>Bacteria</taxon>
        <taxon>Pseudomonadati</taxon>
        <taxon>Pseudomonadota</taxon>
        <taxon>Alphaproteobacteria</taxon>
        <taxon>Rhodobacterales</taxon>
        <taxon>Roseobacteraceae</taxon>
        <taxon>Roseobacter</taxon>
    </lineage>
</organism>
<feature type="domain" description="Acyl-CoA dehydrogenase/oxidase N-terminal" evidence="10">
    <location>
        <begin position="10"/>
        <end position="134"/>
    </location>
</feature>
<dbReference type="GO" id="GO:0033539">
    <property type="term" value="P:fatty acid beta-oxidation using acyl-CoA dehydrogenase"/>
    <property type="evidence" value="ECO:0007669"/>
    <property type="project" value="TreeGrafter"/>
</dbReference>
<feature type="domain" description="Acyl-CoA dehydrogenase/oxidase C-terminal" evidence="8">
    <location>
        <begin position="252"/>
        <end position="401"/>
    </location>
</feature>
<dbReference type="SUPFAM" id="SSF56645">
    <property type="entry name" value="Acyl-CoA dehydrogenase NM domain-like"/>
    <property type="match status" value="1"/>
</dbReference>
<dbReference type="InterPro" id="IPR013786">
    <property type="entry name" value="AcylCoA_DH/ox_N"/>
</dbReference>
<dbReference type="InterPro" id="IPR009100">
    <property type="entry name" value="AcylCoA_DH/oxidase_NM_dom_sf"/>
</dbReference>
<comment type="cofactor">
    <cofactor evidence="1 7">
        <name>FAD</name>
        <dbReference type="ChEBI" id="CHEBI:57692"/>
    </cofactor>
</comment>
<evidence type="ECO:0000256" key="3">
    <source>
        <dbReference type="ARBA" id="ARBA00011738"/>
    </source>
</evidence>
<sequence length="411" mass="45949">MDMNFSMRPEMRDLLARVAAMIRDEVMPLEAEYHAEVGKGDRWAYTDRQAEILQGLKAKAKAAGLWNFWLTDSDRGFGLSTVEYAYFAEEMGKTPLGAEVFNCSAPDTGNMEVFERYGTEAMKKQWLAPLLEGEIRSAYLMTEPDVASSDATNIAMSCVQDGDGYVLNGEKYWASGAGDPRCRVYIVMVRTGDDDAPKHQRHSMIVVDAETPGIDVLRPMMVFGHDDAPHGHMHLRFTDVRVPAENMLLGEGRGFEIAQGRLGPGRIHHCMRSVGQAEAALELMCRRSLQKEAFGKPLAQLGANFDLIAECRMEIEMARMLCLKAAWMMDQGDARAAAPWISQIKVVAPRMALKVIDEAMQMHGGTGISQDTPLAMAWTWQRALRFADGPDAVHRRQVARAELRRYTQEKI</sequence>
<comment type="subunit">
    <text evidence="3">Homodimer.</text>
</comment>
<evidence type="ECO:0000259" key="8">
    <source>
        <dbReference type="Pfam" id="PF00441"/>
    </source>
</evidence>
<protein>
    <submittedName>
        <fullName evidence="11">Acyl-CoA dehydrogenase</fullName>
    </submittedName>
</protein>
<evidence type="ECO:0000256" key="1">
    <source>
        <dbReference type="ARBA" id="ARBA00001974"/>
    </source>
</evidence>
<dbReference type="InterPro" id="IPR009075">
    <property type="entry name" value="AcylCo_DH/oxidase_C"/>
</dbReference>
<evidence type="ECO:0000256" key="6">
    <source>
        <dbReference type="ARBA" id="ARBA00023002"/>
    </source>
</evidence>
<dbReference type="Pfam" id="PF02770">
    <property type="entry name" value="Acyl-CoA_dh_M"/>
    <property type="match status" value="1"/>
</dbReference>
<gene>
    <name evidence="11" type="ORF">G3256_04705</name>
</gene>
<dbReference type="SUPFAM" id="SSF47203">
    <property type="entry name" value="Acyl-CoA dehydrogenase C-terminal domain-like"/>
    <property type="match status" value="1"/>
</dbReference>
<keyword evidence="4 7" id="KW-0285">Flavoprotein</keyword>
<evidence type="ECO:0000313" key="12">
    <source>
        <dbReference type="Proteomes" id="UP000503308"/>
    </source>
</evidence>
<dbReference type="Pfam" id="PF02771">
    <property type="entry name" value="Acyl-CoA_dh_N"/>
    <property type="match status" value="1"/>
</dbReference>
<evidence type="ECO:0000313" key="11">
    <source>
        <dbReference type="EMBL" id="QJF50506.1"/>
    </source>
</evidence>
<reference evidence="11 12" key="1">
    <citation type="submission" date="2020-02" db="EMBL/GenBank/DDBJ databases">
        <title>Genome sequence of Roseobacter ponti.</title>
        <authorList>
            <person name="Hollensteiner J."/>
            <person name="Schneider D."/>
            <person name="Poehlein A."/>
            <person name="Daniel R."/>
        </authorList>
    </citation>
    <scope>NUCLEOTIDE SEQUENCE [LARGE SCALE GENOMIC DNA]</scope>
    <source>
        <strain evidence="11 12">DSM 106830</strain>
    </source>
</reference>
<evidence type="ECO:0000259" key="9">
    <source>
        <dbReference type="Pfam" id="PF02770"/>
    </source>
</evidence>
<evidence type="ECO:0000256" key="2">
    <source>
        <dbReference type="ARBA" id="ARBA00009347"/>
    </source>
</evidence>
<dbReference type="GO" id="GO:0050660">
    <property type="term" value="F:flavin adenine dinucleotide binding"/>
    <property type="evidence" value="ECO:0007669"/>
    <property type="project" value="InterPro"/>
</dbReference>
<dbReference type="EMBL" id="CP048788">
    <property type="protein sequence ID" value="QJF50506.1"/>
    <property type="molecule type" value="Genomic_DNA"/>
</dbReference>
<keyword evidence="5 7" id="KW-0274">FAD</keyword>
<evidence type="ECO:0000256" key="7">
    <source>
        <dbReference type="RuleBase" id="RU362125"/>
    </source>
</evidence>
<keyword evidence="12" id="KW-1185">Reference proteome</keyword>
<evidence type="ECO:0000256" key="5">
    <source>
        <dbReference type="ARBA" id="ARBA00022827"/>
    </source>
</evidence>
<dbReference type="PANTHER" id="PTHR48083:SF13">
    <property type="entry name" value="ACYL-COA DEHYDROGENASE FAMILY MEMBER 11"/>
    <property type="match status" value="1"/>
</dbReference>